<feature type="compositionally biased region" description="Basic and acidic residues" evidence="1">
    <location>
        <begin position="1"/>
        <end position="12"/>
    </location>
</feature>
<keyword evidence="4" id="KW-1185">Reference proteome</keyword>
<feature type="region of interest" description="Disordered" evidence="1">
    <location>
        <begin position="1"/>
        <end position="22"/>
    </location>
</feature>
<keyword evidence="2" id="KW-0472">Membrane</keyword>
<accession>A0A9X1MTE6</accession>
<feature type="transmembrane region" description="Helical" evidence="2">
    <location>
        <begin position="28"/>
        <end position="54"/>
    </location>
</feature>
<keyword evidence="2" id="KW-1133">Transmembrane helix</keyword>
<protein>
    <submittedName>
        <fullName evidence="3">Cytochrome c oxidase assembly factor 1 family protein</fullName>
    </submittedName>
</protein>
<name>A0A9X1MTE6_9BACT</name>
<dbReference type="Proteomes" id="UP001139103">
    <property type="component" value="Unassembled WGS sequence"/>
</dbReference>
<dbReference type="RefSeq" id="WP_230225130.1">
    <property type="nucleotide sequence ID" value="NZ_JAJKFT010000010.1"/>
</dbReference>
<reference evidence="3" key="1">
    <citation type="submission" date="2021-11" db="EMBL/GenBank/DDBJ databases">
        <title>Genome sequence.</title>
        <authorList>
            <person name="Sun Q."/>
        </authorList>
    </citation>
    <scope>NUCLEOTIDE SEQUENCE</scope>
    <source>
        <strain evidence="3">JC732</strain>
    </source>
</reference>
<evidence type="ECO:0000256" key="1">
    <source>
        <dbReference type="SAM" id="MobiDB-lite"/>
    </source>
</evidence>
<evidence type="ECO:0000256" key="2">
    <source>
        <dbReference type="SAM" id="Phobius"/>
    </source>
</evidence>
<dbReference type="EMBL" id="JAJKFT010000010">
    <property type="protein sequence ID" value="MCC9632274.1"/>
    <property type="molecule type" value="Genomic_DNA"/>
</dbReference>
<sequence>MADDRFVVEDHVPPNSPQTKSSGGIGRWILGCVFAAILTPFLLTCGCCGAVLVIGGNRVAQDAVAAVQNDPTFQAEIGKNASASIDYGNFLAEGSDKKVFNVTGENGSGKLKASYVGDFVISMVLEKDGKSWDLQVEDPDPSEYSVDDSFLVDIEDSPVLQAELGEIKHLEHSFRGTLRDDDLNAFHYEVVGEKGRGRITSYLNDDGDLESAKLEIGQRVVDLKVGVGAEEDAD</sequence>
<dbReference type="AlphaFoldDB" id="A0A9X1MTE6"/>
<evidence type="ECO:0000313" key="3">
    <source>
        <dbReference type="EMBL" id="MCC9632274.1"/>
    </source>
</evidence>
<organism evidence="3 4">
    <name type="scientific">Blastopirellula sediminis</name>
    <dbReference type="NCBI Taxonomy" id="2894196"/>
    <lineage>
        <taxon>Bacteria</taxon>
        <taxon>Pseudomonadati</taxon>
        <taxon>Planctomycetota</taxon>
        <taxon>Planctomycetia</taxon>
        <taxon>Pirellulales</taxon>
        <taxon>Pirellulaceae</taxon>
        <taxon>Blastopirellula</taxon>
    </lineage>
</organism>
<proteinExistence type="predicted"/>
<keyword evidence="2" id="KW-0812">Transmembrane</keyword>
<evidence type="ECO:0000313" key="4">
    <source>
        <dbReference type="Proteomes" id="UP001139103"/>
    </source>
</evidence>
<comment type="caution">
    <text evidence="3">The sequence shown here is derived from an EMBL/GenBank/DDBJ whole genome shotgun (WGS) entry which is preliminary data.</text>
</comment>
<gene>
    <name evidence="3" type="ORF">LOC68_28100</name>
</gene>